<keyword evidence="3" id="KW-1185">Reference proteome</keyword>
<protein>
    <submittedName>
        <fullName evidence="2">Uncharacterized protein</fullName>
    </submittedName>
</protein>
<comment type="caution">
    <text evidence="2">The sequence shown here is derived from an EMBL/GenBank/DDBJ whole genome shotgun (WGS) entry which is preliminary data.</text>
</comment>
<dbReference type="Proteomes" id="UP000300142">
    <property type="component" value="Unassembled WGS sequence"/>
</dbReference>
<evidence type="ECO:0000313" key="2">
    <source>
        <dbReference type="EMBL" id="GCL40283.1"/>
    </source>
</evidence>
<accession>A0A480A964</accession>
<feature type="transmembrane region" description="Helical" evidence="1">
    <location>
        <begin position="20"/>
        <end position="45"/>
    </location>
</feature>
<organism evidence="2 3">
    <name type="scientific">Sphaerospermopsis reniformis</name>
    <dbReference type="NCBI Taxonomy" id="531300"/>
    <lineage>
        <taxon>Bacteria</taxon>
        <taxon>Bacillati</taxon>
        <taxon>Cyanobacteriota</taxon>
        <taxon>Cyanophyceae</taxon>
        <taxon>Nostocales</taxon>
        <taxon>Aphanizomenonaceae</taxon>
        <taxon>Sphaerospermopsis</taxon>
    </lineage>
</organism>
<dbReference type="EMBL" id="BJCE01000521">
    <property type="protein sequence ID" value="GCL40283.1"/>
    <property type="molecule type" value="Genomic_DNA"/>
</dbReference>
<proteinExistence type="predicted"/>
<keyword evidence="1" id="KW-0472">Membrane</keyword>
<dbReference type="AlphaFoldDB" id="A0A480A964"/>
<gene>
    <name evidence="2" type="ORF">SR1949_54190</name>
</gene>
<sequence length="87" mass="9170">MVILPFNDVVPPTFVSKLAALTVLNAVIPVLLAIIFANAVVLPIACANVKFPAPAFKVKLLLPSTVSLKVISFPVNVGLFVMVTLSL</sequence>
<keyword evidence="1" id="KW-1133">Transmembrane helix</keyword>
<feature type="transmembrane region" description="Helical" evidence="1">
    <location>
        <begin position="66"/>
        <end position="85"/>
    </location>
</feature>
<keyword evidence="1" id="KW-0812">Transmembrane</keyword>
<name>A0A480A964_9CYAN</name>
<evidence type="ECO:0000256" key="1">
    <source>
        <dbReference type="SAM" id="Phobius"/>
    </source>
</evidence>
<reference evidence="3" key="1">
    <citation type="submission" date="2019-02" db="EMBL/GenBank/DDBJ databases">
        <title>Draft genome sequence of Sphaerospermopsis reniformis NIES-1949.</title>
        <authorList>
            <person name="Yamaguchi H."/>
            <person name="Suzuki S."/>
            <person name="Kawachi M."/>
        </authorList>
    </citation>
    <scope>NUCLEOTIDE SEQUENCE [LARGE SCALE GENOMIC DNA]</scope>
    <source>
        <strain evidence="3">NIES-1949</strain>
    </source>
</reference>
<evidence type="ECO:0000313" key="3">
    <source>
        <dbReference type="Proteomes" id="UP000300142"/>
    </source>
</evidence>